<keyword evidence="2" id="KW-0694">RNA-binding</keyword>
<comment type="function">
    <text evidence="2">Catalyzes the formation of N(4)-acetylcytidine (ac(4)C) at the wobble position of elongator tRNA(Met), using acetate and ATP as substrates. First activates an acetate ion to form acetyladenylate (Ac-AMP) and then transfers the acetyl group to tRNA to form ac(4)C34.</text>
</comment>
<dbReference type="GO" id="GO:0000049">
    <property type="term" value="F:tRNA binding"/>
    <property type="evidence" value="ECO:0007669"/>
    <property type="project" value="UniProtKB-KW"/>
</dbReference>
<organism evidence="3 4">
    <name type="scientific">Thomasclavelia spiroformis</name>
    <dbReference type="NCBI Taxonomy" id="29348"/>
    <lineage>
        <taxon>Bacteria</taxon>
        <taxon>Bacillati</taxon>
        <taxon>Bacillota</taxon>
        <taxon>Erysipelotrichia</taxon>
        <taxon>Erysipelotrichales</taxon>
        <taxon>Coprobacillaceae</taxon>
        <taxon>Thomasclavelia</taxon>
    </lineage>
</organism>
<sequence length="379" mass="43619">MKVLGLIVEYNPFHQGHLYHLNKAKELINPDITIVIMSSHFVQRGEPAISDKWTRAKVAIKNGVDLVIELPFVYSVQSADYFAKGAIEILHKLNVTDIVFGSESGNIDVFKDIALTIKNNPNGYNTLVKQQLNLGLRYPDACNKALSILMNKSITTPNDLLGLAYVKEVINNNYQINLHCIKRTNDFHSLKLENICSASAIRHALKNNVAITNQICNYDEYKEFYFFEDFFPFLRYKLLTISKDELKHIHLVDEGIENLLKEKILLCKDMNQFITALTSKRYTRSRIQRMLIHILMNNNKATIIESMKIDYIRVLKMNNVGQSYLSRIKKTCEYKIITNFSSYQHLALDLEFKATKLLSCISNSPDQLISLEYKSIPKL</sequence>
<dbReference type="EMBL" id="NFLB01000017">
    <property type="protein sequence ID" value="OUQ03796.1"/>
    <property type="molecule type" value="Genomic_DNA"/>
</dbReference>
<dbReference type="GO" id="GO:0016879">
    <property type="term" value="F:ligase activity, forming carbon-nitrogen bonds"/>
    <property type="evidence" value="ECO:0007669"/>
    <property type="project" value="UniProtKB-UniRule"/>
</dbReference>
<evidence type="ECO:0000256" key="1">
    <source>
        <dbReference type="ARBA" id="ARBA00022694"/>
    </source>
</evidence>
<feature type="binding site" evidence="2">
    <location>
        <position position="101"/>
    </location>
    <ligand>
        <name>ATP</name>
        <dbReference type="ChEBI" id="CHEBI:30616"/>
    </ligand>
</feature>
<keyword evidence="2" id="KW-0820">tRNA-binding</keyword>
<accession>A0A1Y4EFM8</accession>
<dbReference type="InterPro" id="IPR014729">
    <property type="entry name" value="Rossmann-like_a/b/a_fold"/>
</dbReference>
<reference evidence="4" key="1">
    <citation type="submission" date="2017-04" db="EMBL/GenBank/DDBJ databases">
        <title>Function of individual gut microbiota members based on whole genome sequencing of pure cultures obtained from chicken caecum.</title>
        <authorList>
            <person name="Medvecky M."/>
            <person name="Cejkova D."/>
            <person name="Polansky O."/>
            <person name="Karasova D."/>
            <person name="Kubasova T."/>
            <person name="Cizek A."/>
            <person name="Rychlik I."/>
        </authorList>
    </citation>
    <scope>NUCLEOTIDE SEQUENCE [LARGE SCALE GENOMIC DNA]</scope>
    <source>
        <strain evidence="4">An149</strain>
    </source>
</reference>
<dbReference type="InterPro" id="IPR008513">
    <property type="entry name" value="tRNA(Met)_cyd_acetate_ligase"/>
</dbReference>
<dbReference type="SUPFAM" id="SSF52374">
    <property type="entry name" value="Nucleotidylyl transferase"/>
    <property type="match status" value="1"/>
</dbReference>
<dbReference type="GO" id="GO:0005737">
    <property type="term" value="C:cytoplasm"/>
    <property type="evidence" value="ECO:0007669"/>
    <property type="project" value="UniProtKB-SubCell"/>
</dbReference>
<feature type="binding site" evidence="2">
    <location>
        <begin position="7"/>
        <end position="20"/>
    </location>
    <ligand>
        <name>ATP</name>
        <dbReference type="ChEBI" id="CHEBI:30616"/>
    </ligand>
</feature>
<dbReference type="GO" id="GO:0005524">
    <property type="term" value="F:ATP binding"/>
    <property type="evidence" value="ECO:0007669"/>
    <property type="project" value="UniProtKB-KW"/>
</dbReference>
<dbReference type="PANTHER" id="PTHR37825:SF1">
    <property type="entry name" value="TRNA(MET) CYTIDINE ACETATE LIGASE"/>
    <property type="match status" value="1"/>
</dbReference>
<dbReference type="EC" id="6.3.4.-" evidence="2"/>
<feature type="binding site" evidence="2">
    <location>
        <position position="158"/>
    </location>
    <ligand>
        <name>ATP</name>
        <dbReference type="ChEBI" id="CHEBI:30616"/>
    </ligand>
</feature>
<evidence type="ECO:0000256" key="2">
    <source>
        <dbReference type="HAMAP-Rule" id="MF_01539"/>
    </source>
</evidence>
<dbReference type="HAMAP" id="MF_01539">
    <property type="entry name" value="TmcAL"/>
    <property type="match status" value="1"/>
</dbReference>
<comment type="catalytic activity">
    <reaction evidence="2">
        <text>cytidine(34) in elongator tRNA(Met) + acetate + ATP = N(4)-acetylcytidine(34) in elongator tRNA(Met) + AMP + diphosphate</text>
        <dbReference type="Rhea" id="RHEA:58144"/>
        <dbReference type="Rhea" id="RHEA-COMP:10693"/>
        <dbReference type="Rhea" id="RHEA-COMP:10694"/>
        <dbReference type="ChEBI" id="CHEBI:30089"/>
        <dbReference type="ChEBI" id="CHEBI:30616"/>
        <dbReference type="ChEBI" id="CHEBI:33019"/>
        <dbReference type="ChEBI" id="CHEBI:74900"/>
        <dbReference type="ChEBI" id="CHEBI:82748"/>
        <dbReference type="ChEBI" id="CHEBI:456215"/>
    </reaction>
</comment>
<dbReference type="Gene3D" id="3.40.50.620">
    <property type="entry name" value="HUPs"/>
    <property type="match status" value="1"/>
</dbReference>
<comment type="caution">
    <text evidence="3">The sequence shown here is derived from an EMBL/GenBank/DDBJ whole genome shotgun (WGS) entry which is preliminary data.</text>
</comment>
<dbReference type="PANTHER" id="PTHR37825">
    <property type="entry name" value="TRNA(MET) CYTIDINE ACETATE LIGASE"/>
    <property type="match status" value="1"/>
</dbReference>
<keyword evidence="1 2" id="KW-0819">tRNA processing</keyword>
<evidence type="ECO:0000313" key="3">
    <source>
        <dbReference type="EMBL" id="OUQ03796.1"/>
    </source>
</evidence>
<dbReference type="NCBIfam" id="NF010191">
    <property type="entry name" value="PRK13670.1"/>
    <property type="match status" value="1"/>
</dbReference>
<keyword evidence="2" id="KW-0547">Nucleotide-binding</keyword>
<dbReference type="RefSeq" id="WP_087258210.1">
    <property type="nucleotide sequence ID" value="NZ_CAJFOD010000114.1"/>
</dbReference>
<comment type="subcellular location">
    <subcellularLocation>
        <location evidence="2">Cytoplasm</location>
    </subcellularLocation>
</comment>
<dbReference type="AlphaFoldDB" id="A0A1Y4EFM8"/>
<dbReference type="GO" id="GO:0006400">
    <property type="term" value="P:tRNA modification"/>
    <property type="evidence" value="ECO:0007669"/>
    <property type="project" value="UniProtKB-UniRule"/>
</dbReference>
<comment type="similarity">
    <text evidence="2">Belongs to the TmcAL family.</text>
</comment>
<keyword evidence="2" id="KW-0963">Cytoplasm</keyword>
<keyword evidence="2" id="KW-0436">Ligase</keyword>
<dbReference type="NCBIfam" id="NF010192">
    <property type="entry name" value="PRK13671.1"/>
    <property type="match status" value="1"/>
</dbReference>
<feature type="binding site" evidence="2">
    <location>
        <position position="183"/>
    </location>
    <ligand>
        <name>ATP</name>
        <dbReference type="ChEBI" id="CHEBI:30616"/>
    </ligand>
</feature>
<comment type="caution">
    <text evidence="2">Lacks conserved residue(s) required for the propagation of feature annotation.</text>
</comment>
<name>A0A1Y4EFM8_9FIRM</name>
<dbReference type="Pfam" id="PF05636">
    <property type="entry name" value="HIGH_NTase1"/>
    <property type="match status" value="1"/>
</dbReference>
<gene>
    <name evidence="2" type="primary">tmcAL</name>
    <name evidence="3" type="ORF">B5E91_12355</name>
</gene>
<protein>
    <recommendedName>
        <fullName evidence="2">tRNA(Met) cytidine acetate ligase</fullName>
        <ecNumber evidence="2">6.3.4.-</ecNumber>
    </recommendedName>
</protein>
<evidence type="ECO:0000313" key="4">
    <source>
        <dbReference type="Proteomes" id="UP000196258"/>
    </source>
</evidence>
<keyword evidence="2" id="KW-0067">ATP-binding</keyword>
<dbReference type="Proteomes" id="UP000196258">
    <property type="component" value="Unassembled WGS sequence"/>
</dbReference>
<proteinExistence type="inferred from homology"/>